<name>A0A8J4WE62_9TREM</name>
<dbReference type="AlphaFoldDB" id="A0A8J4WE62"/>
<keyword evidence="2" id="KW-1185">Reference proteome</keyword>
<dbReference type="Proteomes" id="UP000748531">
    <property type="component" value="Unassembled WGS sequence"/>
</dbReference>
<sequence>MFYPVQINIYSGTEKICVREWYADRLNSDNKPGPSYDDLVKLLVDAFDRKDTITRAFQLSRKDLETAATTYLKPNGVGIVLIATCRSESDSQMLDSTNDQLVGVLLSVPSDNMPILPEAPKLSRLQKYFDFCCQDTELPTEVSSNYSTALTVIMAGVCAPSSSPLSSRCHSLRAKWNRVTLEILAQLESQLLKIAKWKNFTLVETLNTCETTKEVCADLGYQLVKSTRMQTFAVAESLDLDQAYLDHCSYYMIKHLND</sequence>
<dbReference type="OrthoDB" id="416786at2759"/>
<dbReference type="Gene3D" id="3.40.630.30">
    <property type="match status" value="1"/>
</dbReference>
<comment type="caution">
    <text evidence="1">The sequence shown here is derived from an EMBL/GenBank/DDBJ whole genome shotgun (WGS) entry which is preliminary data.</text>
</comment>
<dbReference type="EMBL" id="LUCH01007995">
    <property type="protein sequence ID" value="KAF5396501.1"/>
    <property type="molecule type" value="Genomic_DNA"/>
</dbReference>
<gene>
    <name evidence="1" type="ORF">PHET_10777</name>
</gene>
<organism evidence="1 2">
    <name type="scientific">Paragonimus heterotremus</name>
    <dbReference type="NCBI Taxonomy" id="100268"/>
    <lineage>
        <taxon>Eukaryota</taxon>
        <taxon>Metazoa</taxon>
        <taxon>Spiralia</taxon>
        <taxon>Lophotrochozoa</taxon>
        <taxon>Platyhelminthes</taxon>
        <taxon>Trematoda</taxon>
        <taxon>Digenea</taxon>
        <taxon>Plagiorchiida</taxon>
        <taxon>Troglotremata</taxon>
        <taxon>Troglotrematidae</taxon>
        <taxon>Paragonimus</taxon>
    </lineage>
</organism>
<protein>
    <submittedName>
        <fullName evidence="1">Uncharacterized protein</fullName>
    </submittedName>
</protein>
<evidence type="ECO:0000313" key="2">
    <source>
        <dbReference type="Proteomes" id="UP000748531"/>
    </source>
</evidence>
<proteinExistence type="predicted"/>
<evidence type="ECO:0000313" key="1">
    <source>
        <dbReference type="EMBL" id="KAF5396501.1"/>
    </source>
</evidence>
<reference evidence="1" key="1">
    <citation type="submission" date="2019-05" db="EMBL/GenBank/DDBJ databases">
        <title>Annotation for the trematode Paragonimus heterotremus.</title>
        <authorList>
            <person name="Choi Y.-J."/>
        </authorList>
    </citation>
    <scope>NUCLEOTIDE SEQUENCE</scope>
    <source>
        <strain evidence="1">LC</strain>
    </source>
</reference>
<accession>A0A8J4WE62</accession>